<dbReference type="Pfam" id="PF22591">
    <property type="entry name" value="eIF3a_PCI_TPR-like"/>
    <property type="match status" value="1"/>
</dbReference>
<comment type="subunit">
    <text evidence="6">Component of the eukaryotic translation initiation factor 3 (eIF-3) complex.</text>
</comment>
<evidence type="ECO:0000313" key="10">
    <source>
        <dbReference type="Proteomes" id="UP000279236"/>
    </source>
</evidence>
<dbReference type="InterPro" id="IPR054711">
    <property type="entry name" value="eIF3a_PCI_TPR-like"/>
</dbReference>
<evidence type="ECO:0000256" key="3">
    <source>
        <dbReference type="ARBA" id="ARBA00022540"/>
    </source>
</evidence>
<dbReference type="InterPro" id="IPR000717">
    <property type="entry name" value="PCI_dom"/>
</dbReference>
<evidence type="ECO:0000259" key="8">
    <source>
        <dbReference type="PROSITE" id="PS50250"/>
    </source>
</evidence>
<keyword evidence="3 6" id="KW-0396">Initiation factor</keyword>
<evidence type="ECO:0000256" key="1">
    <source>
        <dbReference type="ARBA" id="ARBA00004496"/>
    </source>
</evidence>
<dbReference type="Pfam" id="PF01399">
    <property type="entry name" value="PCI"/>
    <property type="match status" value="1"/>
</dbReference>
<comment type="caution">
    <text evidence="9">The sequence shown here is derived from an EMBL/GenBank/DDBJ whole genome shotgun (WGS) entry which is preliminary data.</text>
</comment>
<dbReference type="OrthoDB" id="18884at2759"/>
<dbReference type="Proteomes" id="UP000279236">
    <property type="component" value="Unassembled WGS sequence"/>
</dbReference>
<dbReference type="EMBL" id="RSCE01000015">
    <property type="protein sequence ID" value="RSH77682.1"/>
    <property type="molecule type" value="Genomic_DNA"/>
</dbReference>
<proteinExistence type="inferred from homology"/>
<dbReference type="Gene3D" id="4.10.860.10">
    <property type="entry name" value="UVR domain"/>
    <property type="match status" value="1"/>
</dbReference>
<comment type="subcellular location">
    <subcellularLocation>
        <location evidence="1 6">Cytoplasm</location>
    </subcellularLocation>
</comment>
<feature type="region of interest" description="Disordered" evidence="7">
    <location>
        <begin position="1"/>
        <end position="29"/>
    </location>
</feature>
<feature type="compositionally biased region" description="Low complexity" evidence="7">
    <location>
        <begin position="1319"/>
        <end position="1337"/>
    </location>
</feature>
<dbReference type="GO" id="GO:0071540">
    <property type="term" value="C:eukaryotic translation initiation factor 3 complex, eIF3e"/>
    <property type="evidence" value="ECO:0007669"/>
    <property type="project" value="TreeGrafter"/>
</dbReference>
<dbReference type="GO" id="GO:0043614">
    <property type="term" value="C:multi-eIF complex"/>
    <property type="evidence" value="ECO:0007669"/>
    <property type="project" value="TreeGrafter"/>
</dbReference>
<feature type="region of interest" description="Disordered" evidence="7">
    <location>
        <begin position="953"/>
        <end position="1004"/>
    </location>
</feature>
<dbReference type="GO" id="GO:0016282">
    <property type="term" value="C:eukaryotic 43S preinitiation complex"/>
    <property type="evidence" value="ECO:0007669"/>
    <property type="project" value="UniProtKB-UniRule"/>
</dbReference>
<feature type="region of interest" description="Disordered" evidence="7">
    <location>
        <begin position="797"/>
        <end position="904"/>
    </location>
</feature>
<evidence type="ECO:0000256" key="5">
    <source>
        <dbReference type="ARBA" id="ARBA00022917"/>
    </source>
</evidence>
<dbReference type="GO" id="GO:0003729">
    <property type="term" value="F:mRNA binding"/>
    <property type="evidence" value="ECO:0007669"/>
    <property type="project" value="TreeGrafter"/>
</dbReference>
<dbReference type="STRING" id="105984.A0A427XFT6"/>
<keyword evidence="2 6" id="KW-0963">Cytoplasm</keyword>
<dbReference type="GO" id="GO:0033290">
    <property type="term" value="C:eukaryotic 48S preinitiation complex"/>
    <property type="evidence" value="ECO:0007669"/>
    <property type="project" value="UniProtKB-UniRule"/>
</dbReference>
<protein>
    <recommendedName>
        <fullName evidence="6">Eukaryotic translation initiation factor 3 subunit A</fullName>
        <shortName evidence="6">eIF3a</shortName>
    </recommendedName>
    <alternativeName>
        <fullName evidence="6">Eukaryotic translation initiation factor 3 110 kDa subunit homolog</fullName>
        <shortName evidence="6">eIF3 p110</shortName>
    </alternativeName>
    <alternativeName>
        <fullName evidence="6">Translation initiation factor eIF3, p110 subunit homolog</fullName>
    </alternativeName>
</protein>
<evidence type="ECO:0000313" key="9">
    <source>
        <dbReference type="EMBL" id="RSH77682.1"/>
    </source>
</evidence>
<dbReference type="GO" id="GO:0003743">
    <property type="term" value="F:translation initiation factor activity"/>
    <property type="evidence" value="ECO:0007669"/>
    <property type="project" value="UniProtKB-UniRule"/>
</dbReference>
<name>A0A427XFT6_9TREE</name>
<dbReference type="Pfam" id="PF08495">
    <property type="entry name" value="FIST"/>
    <property type="match status" value="1"/>
</dbReference>
<feature type="coiled-coil region" evidence="6">
    <location>
        <begin position="670"/>
        <end position="697"/>
    </location>
</feature>
<feature type="compositionally biased region" description="Basic residues" evidence="7">
    <location>
        <begin position="1"/>
        <end position="16"/>
    </location>
</feature>
<dbReference type="FunFam" id="4.10.860.10:FF:000001">
    <property type="entry name" value="Eukaryotic translation initiation factor 3 subunit A"/>
    <property type="match status" value="1"/>
</dbReference>
<dbReference type="PANTHER" id="PTHR14005:SF0">
    <property type="entry name" value="EUKARYOTIC TRANSLATION INITIATION FACTOR 3 SUBUNIT A"/>
    <property type="match status" value="1"/>
</dbReference>
<dbReference type="GO" id="GO:0002188">
    <property type="term" value="P:translation reinitiation"/>
    <property type="evidence" value="ECO:0007669"/>
    <property type="project" value="TreeGrafter"/>
</dbReference>
<keyword evidence="6" id="KW-0175">Coiled coil</keyword>
<reference evidence="9 10" key="1">
    <citation type="submission" date="2018-11" db="EMBL/GenBank/DDBJ databases">
        <title>Genome sequence of Apiotrichum porosum DSM 27194.</title>
        <authorList>
            <person name="Aliyu H."/>
            <person name="Gorte O."/>
            <person name="Ochsenreither K."/>
        </authorList>
    </citation>
    <scope>NUCLEOTIDE SEQUENCE [LARGE SCALE GENOMIC DNA]</scope>
    <source>
        <strain evidence="9 10">DSM 27194</strain>
    </source>
</reference>
<dbReference type="RefSeq" id="XP_028472829.1">
    <property type="nucleotide sequence ID" value="XM_028618941.1"/>
</dbReference>
<evidence type="ECO:0000256" key="7">
    <source>
        <dbReference type="SAM" id="MobiDB-lite"/>
    </source>
</evidence>
<feature type="region of interest" description="Disordered" evidence="7">
    <location>
        <begin position="1315"/>
        <end position="1357"/>
    </location>
</feature>
<dbReference type="CDD" id="cd22249">
    <property type="entry name" value="UDM1_RNF168_RNF169-like"/>
    <property type="match status" value="1"/>
</dbReference>
<gene>
    <name evidence="6 9" type="primary">TIF32</name>
    <name evidence="9" type="ORF">EHS24_003248</name>
</gene>
<dbReference type="InterPro" id="IPR027512">
    <property type="entry name" value="EIF3A"/>
</dbReference>
<comment type="function">
    <text evidence="6">RNA-binding component of the eukaryotic translation initiation factor 3 (eIF-3) complex, which is involved in protein synthesis of a specialized repertoire of mRNAs and, together with other initiation factors, stimulates binding of mRNA and methionyl-tRNAi to the 40S ribosome. The eIF-3 complex specifically targets and initiates translation of a subset of mRNAs involved in cell proliferation.</text>
</comment>
<feature type="compositionally biased region" description="Basic and acidic residues" evidence="7">
    <location>
        <begin position="834"/>
        <end position="880"/>
    </location>
</feature>
<organism evidence="9 10">
    <name type="scientific">Apiotrichum porosum</name>
    <dbReference type="NCBI Taxonomy" id="105984"/>
    <lineage>
        <taxon>Eukaryota</taxon>
        <taxon>Fungi</taxon>
        <taxon>Dikarya</taxon>
        <taxon>Basidiomycota</taxon>
        <taxon>Agaricomycotina</taxon>
        <taxon>Tremellomycetes</taxon>
        <taxon>Trichosporonales</taxon>
        <taxon>Trichosporonaceae</taxon>
        <taxon>Apiotrichum</taxon>
    </lineage>
</organism>
<keyword evidence="5 6" id="KW-0648">Protein biosynthesis</keyword>
<sequence length="1390" mass="151587">MGGAHRPQRAPIHRRQISPAQPTTTLNHHHAPVYVKPENALRRAEELLALGTTQSQAQAFEFLSEVFQSKRFKHTPIPTLEPIVLKYIDLCVALQRRNDAREALVQYKNAAQNQNVASIEKVLLHFIEQAESRLAAATKEAESKVAALPAAPAETEDDDLPLQPATMLFDAFIDSAGDRERIERSLIAPAQKLCWDAYDVSLDIAKGNDRLEVIYQQIAHRAFAFCKEHQRKSDFRRLCEQRLRKDLANATKYGHQQHAVNLADPETLSRHLDTRFLQLETAVELELWQEAFRSVEDVHGLVAGKKGAKPSMMANYYEKLTQIFKAEGGKQTAVFHAAAWARYYQYAERAGTVSDRAPAAVLLSALAVPLGDVETKQRLVALLNLPKMPTRQALVRDAAAKHLKRVPADVRQLYNVIEVDFQPLKACKLLAPLVASLPADFAAYLPALRDVVLSRLIQELSQVYETVSLSQVLNLVKAFDNGPWATDMSALEKFLMTASRRGDINATVDHVAKTVNFAAPPADLNRLSNLALYLHNAIQFLNPTPQVSRAEAFAAAIAEAEEEHKRNEHRRLIVQKRRELMEEANLRREREESTAKAERAKQQAEENARLAKEAARQAEVDRLQRQMEATRREEALKLAEQLAQKSSLKIDISTIKDDELDTTKIVAMQVEQIAKEKRELNERLRIVAKRVDHLERAYRKEERPLLAADYDRQKKDDLENHHRANADAREAAIAQQKHAIELKARLGRMMPDYVAARSLVESQRQAEFEAARTAAAQRIAEEKQRFLADVLARRKAEKEARDAEIAEREEEERRIAEQEEEEARAAAEQEEEEARARAEIEQRKAEAEEKAAALRAEREAQRAKDAELIRRQQEREEAALARRQASAGGVSRAPVAAAPAAESARPAIAGIAPGGWREKLAAKKAAEAAGGAAPAPAPAAAAAPAAAPAAAAASPLANGTPERSPAGTPPAGADGAAPERGGAWRRGGSARGRGAPPAPTRGGGAGRCLCTSLPGDALSPLLAPLAGLDAVGTFHAAASAPTSLATTSSSSSAPSLAIAAFTPEQHETVSTWYVSETGRGPAEVGRWHRVGTDWMADTRGDTVGELEAALEKGGWDSLWAPEDKGVVLGDGRDTDRATAVVALTDGTPHPVLAAMDAYPNAVKLGIMSAPTPFLTGRPHTLFHKGQPYSVGSVGLVFSGMPAPAVETEYGVEALDKEYVVERCRGNLLLSMEGAPNPTQTLILALQRRDVGRPASLTKDEDFYLAITDPKSDGNTTTQDQRRIVRILSGDPSRGSLGVDTEMSLLPGQTVQFMQRTRNRTTAPPAARRTSSSSLTFSVLPRADEADWSAPPEETGEPVTLDGFMVASEGGMVYAPPGGTTSVCAVADATW</sequence>
<dbReference type="PANTHER" id="PTHR14005">
    <property type="entry name" value="EUKARYOTIC TRANSLATION INITIATION FACTOR 3, THETA SUBUNIT"/>
    <property type="match status" value="1"/>
</dbReference>
<keyword evidence="4 6" id="KW-0694">RNA-binding</keyword>
<dbReference type="GeneID" id="39587791"/>
<dbReference type="InterPro" id="IPR013702">
    <property type="entry name" value="FIST_domain_N"/>
</dbReference>
<feature type="compositionally biased region" description="Low complexity" evidence="7">
    <location>
        <begin position="965"/>
        <end position="981"/>
    </location>
</feature>
<evidence type="ECO:0000256" key="4">
    <source>
        <dbReference type="ARBA" id="ARBA00022884"/>
    </source>
</evidence>
<dbReference type="PROSITE" id="PS50250">
    <property type="entry name" value="PCI"/>
    <property type="match status" value="1"/>
</dbReference>
<dbReference type="SMART" id="SM00088">
    <property type="entry name" value="PINT"/>
    <property type="match status" value="1"/>
</dbReference>
<accession>A0A427XFT6</accession>
<keyword evidence="10" id="KW-1185">Reference proteome</keyword>
<feature type="domain" description="PCI" evidence="8">
    <location>
        <begin position="346"/>
        <end position="522"/>
    </location>
</feature>
<feature type="region of interest" description="Disordered" evidence="7">
    <location>
        <begin position="584"/>
        <end position="606"/>
    </location>
</feature>
<dbReference type="GO" id="GO:0001732">
    <property type="term" value="P:formation of cytoplasmic translation initiation complex"/>
    <property type="evidence" value="ECO:0007669"/>
    <property type="project" value="UniProtKB-UniRule"/>
</dbReference>
<evidence type="ECO:0000256" key="6">
    <source>
        <dbReference type="HAMAP-Rule" id="MF_03000"/>
    </source>
</evidence>
<dbReference type="GO" id="GO:0071541">
    <property type="term" value="C:eukaryotic translation initiation factor 3 complex, eIF3m"/>
    <property type="evidence" value="ECO:0007669"/>
    <property type="project" value="TreeGrafter"/>
</dbReference>
<evidence type="ECO:0000256" key="2">
    <source>
        <dbReference type="ARBA" id="ARBA00022490"/>
    </source>
</evidence>
<comment type="similarity">
    <text evidence="6">Belongs to the eIF-3 subunit A family.</text>
</comment>
<dbReference type="Gene3D" id="1.25.40.860">
    <property type="match status" value="1"/>
</dbReference>
<dbReference type="HAMAP" id="MF_03000">
    <property type="entry name" value="eIF3a"/>
    <property type="match status" value="1"/>
</dbReference>
<feature type="compositionally biased region" description="Basic and acidic residues" evidence="7">
    <location>
        <begin position="797"/>
        <end position="827"/>
    </location>
</feature>
<feature type="compositionally biased region" description="Low complexity" evidence="7">
    <location>
        <begin position="881"/>
        <end position="904"/>
    </location>
</feature>